<dbReference type="SUPFAM" id="SSF103473">
    <property type="entry name" value="MFS general substrate transporter"/>
    <property type="match status" value="1"/>
</dbReference>
<feature type="transmembrane region" description="Helical" evidence="6">
    <location>
        <begin position="49"/>
        <end position="71"/>
    </location>
</feature>
<accession>A0ABP8TF48</accession>
<organism evidence="7 8">
    <name type="scientific">Actinoallomurus liliacearum</name>
    <dbReference type="NCBI Taxonomy" id="1080073"/>
    <lineage>
        <taxon>Bacteria</taxon>
        <taxon>Bacillati</taxon>
        <taxon>Actinomycetota</taxon>
        <taxon>Actinomycetes</taxon>
        <taxon>Streptosporangiales</taxon>
        <taxon>Thermomonosporaceae</taxon>
        <taxon>Actinoallomurus</taxon>
    </lineage>
</organism>
<evidence type="ECO:0000256" key="2">
    <source>
        <dbReference type="ARBA" id="ARBA00022475"/>
    </source>
</evidence>
<protein>
    <submittedName>
        <fullName evidence="7">MFS transporter</fullName>
    </submittedName>
</protein>
<feature type="transmembrane region" description="Helical" evidence="6">
    <location>
        <begin position="347"/>
        <end position="370"/>
    </location>
</feature>
<evidence type="ECO:0000256" key="5">
    <source>
        <dbReference type="ARBA" id="ARBA00023136"/>
    </source>
</evidence>
<dbReference type="Gene3D" id="1.20.1250.20">
    <property type="entry name" value="MFS general substrate transporter like domains"/>
    <property type="match status" value="1"/>
</dbReference>
<dbReference type="InterPro" id="IPR036259">
    <property type="entry name" value="MFS_trans_sf"/>
</dbReference>
<keyword evidence="8" id="KW-1185">Reference proteome</keyword>
<proteinExistence type="predicted"/>
<evidence type="ECO:0000313" key="8">
    <source>
        <dbReference type="Proteomes" id="UP001500212"/>
    </source>
</evidence>
<feature type="transmembrane region" description="Helical" evidence="6">
    <location>
        <begin position="312"/>
        <end position="335"/>
    </location>
</feature>
<feature type="transmembrane region" description="Helical" evidence="6">
    <location>
        <begin position="376"/>
        <end position="394"/>
    </location>
</feature>
<feature type="transmembrane region" description="Helical" evidence="6">
    <location>
        <begin position="177"/>
        <end position="195"/>
    </location>
</feature>
<feature type="transmembrane region" description="Helical" evidence="6">
    <location>
        <begin position="108"/>
        <end position="130"/>
    </location>
</feature>
<comment type="subcellular location">
    <subcellularLocation>
        <location evidence="1">Cell membrane</location>
        <topology evidence="1">Multi-pass membrane protein</topology>
    </subcellularLocation>
</comment>
<feature type="transmembrane region" description="Helical" evidence="6">
    <location>
        <begin position="289"/>
        <end position="306"/>
    </location>
</feature>
<name>A0ABP8TF48_9ACTN</name>
<sequence>MHAGHPDGEIARGLVRYVPAAVLARGADGGAAVGLVLLAMSPGLDVPGAAATGGLLAGALSAPHLFGPWTARRLDRARDARRVLATAFLLYAVALAAGSLLLGRAPVWAAVVAVAVAGCCGPLLTGGMSSRLPGTSGADGPARRRAQGWDALTYGIGGTAGPAAVAGLAGLFGPLTAMLGLSGAAAVAAGLTLALPREHLTGPSAERAPGALAGMGVLVRSAPLRRVTTMTLLNALCLGAMPVIAVVLGPHLTARPGAGATLTVACGLGNLGGSLLVTVFPLRGEPERLALRLFAGLAVTLALAAVTPGLPLALAGFALIGVANALSFTATLTARTAYAPVAARAQVFVTSAGLKIAVSSVGSAAAGAMAGLGGRTLLLLCAGVGAVAVLSAGADRLACRRRDRAAAAPRPADAPAPPRRVAG</sequence>
<comment type="caution">
    <text evidence="7">The sequence shown here is derived from an EMBL/GenBank/DDBJ whole genome shotgun (WGS) entry which is preliminary data.</text>
</comment>
<gene>
    <name evidence="7" type="ORF">GCM10023195_10390</name>
</gene>
<evidence type="ECO:0000313" key="7">
    <source>
        <dbReference type="EMBL" id="GAA4603203.1"/>
    </source>
</evidence>
<reference evidence="8" key="1">
    <citation type="journal article" date="2019" name="Int. J. Syst. Evol. Microbiol.">
        <title>The Global Catalogue of Microorganisms (GCM) 10K type strain sequencing project: providing services to taxonomists for standard genome sequencing and annotation.</title>
        <authorList>
            <consortium name="The Broad Institute Genomics Platform"/>
            <consortium name="The Broad Institute Genome Sequencing Center for Infectious Disease"/>
            <person name="Wu L."/>
            <person name="Ma J."/>
        </authorList>
    </citation>
    <scope>NUCLEOTIDE SEQUENCE [LARGE SCALE GENOMIC DNA]</scope>
    <source>
        <strain evidence="8">JCM 17938</strain>
    </source>
</reference>
<keyword evidence="3 6" id="KW-0812">Transmembrane</keyword>
<evidence type="ECO:0000256" key="3">
    <source>
        <dbReference type="ARBA" id="ARBA00022692"/>
    </source>
</evidence>
<evidence type="ECO:0000256" key="1">
    <source>
        <dbReference type="ARBA" id="ARBA00004651"/>
    </source>
</evidence>
<dbReference type="RefSeq" id="WP_345349041.1">
    <property type="nucleotide sequence ID" value="NZ_BAABHJ010000002.1"/>
</dbReference>
<keyword evidence="5 6" id="KW-0472">Membrane</keyword>
<dbReference type="PANTHER" id="PTHR23513">
    <property type="entry name" value="INTEGRAL MEMBRANE EFFLUX PROTEIN-RELATED"/>
    <property type="match status" value="1"/>
</dbReference>
<dbReference type="Proteomes" id="UP001500212">
    <property type="component" value="Unassembled WGS sequence"/>
</dbReference>
<keyword evidence="2" id="KW-1003">Cell membrane</keyword>
<dbReference type="EMBL" id="BAABHJ010000002">
    <property type="protein sequence ID" value="GAA4603203.1"/>
    <property type="molecule type" value="Genomic_DNA"/>
</dbReference>
<feature type="transmembrane region" description="Helical" evidence="6">
    <location>
        <begin position="258"/>
        <end position="282"/>
    </location>
</feature>
<evidence type="ECO:0000256" key="6">
    <source>
        <dbReference type="SAM" id="Phobius"/>
    </source>
</evidence>
<feature type="transmembrane region" description="Helical" evidence="6">
    <location>
        <begin position="232"/>
        <end position="252"/>
    </location>
</feature>
<evidence type="ECO:0000256" key="4">
    <source>
        <dbReference type="ARBA" id="ARBA00022989"/>
    </source>
</evidence>
<dbReference type="PANTHER" id="PTHR23513:SF11">
    <property type="entry name" value="STAPHYLOFERRIN A TRANSPORTER"/>
    <property type="match status" value="1"/>
</dbReference>
<keyword evidence="4 6" id="KW-1133">Transmembrane helix</keyword>
<feature type="transmembrane region" description="Helical" evidence="6">
    <location>
        <begin position="151"/>
        <end position="171"/>
    </location>
</feature>
<feature type="transmembrane region" description="Helical" evidence="6">
    <location>
        <begin position="83"/>
        <end position="102"/>
    </location>
</feature>